<dbReference type="EMBL" id="MU005608">
    <property type="protein sequence ID" value="KAF2678878.1"/>
    <property type="molecule type" value="Genomic_DNA"/>
</dbReference>
<keyword evidence="1" id="KW-0539">Nucleus</keyword>
<dbReference type="PROSITE" id="PS00463">
    <property type="entry name" value="ZN2_CY6_FUNGAL_1"/>
    <property type="match status" value="1"/>
</dbReference>
<dbReference type="PROSITE" id="PS50048">
    <property type="entry name" value="ZN2_CY6_FUNGAL_2"/>
    <property type="match status" value="1"/>
</dbReference>
<dbReference type="SMART" id="SM00066">
    <property type="entry name" value="GAL4"/>
    <property type="match status" value="1"/>
</dbReference>
<dbReference type="Proteomes" id="UP000799291">
    <property type="component" value="Unassembled WGS sequence"/>
</dbReference>
<evidence type="ECO:0000256" key="1">
    <source>
        <dbReference type="ARBA" id="ARBA00023242"/>
    </source>
</evidence>
<dbReference type="GO" id="GO:0005634">
    <property type="term" value="C:nucleus"/>
    <property type="evidence" value="ECO:0007669"/>
    <property type="project" value="TreeGrafter"/>
</dbReference>
<dbReference type="CDD" id="cd00067">
    <property type="entry name" value="GAL4"/>
    <property type="match status" value="1"/>
</dbReference>
<organism evidence="4 5">
    <name type="scientific">Lentithecium fluviatile CBS 122367</name>
    <dbReference type="NCBI Taxonomy" id="1168545"/>
    <lineage>
        <taxon>Eukaryota</taxon>
        <taxon>Fungi</taxon>
        <taxon>Dikarya</taxon>
        <taxon>Ascomycota</taxon>
        <taxon>Pezizomycotina</taxon>
        <taxon>Dothideomycetes</taxon>
        <taxon>Pleosporomycetidae</taxon>
        <taxon>Pleosporales</taxon>
        <taxon>Massarineae</taxon>
        <taxon>Lentitheciaceae</taxon>
        <taxon>Lentithecium</taxon>
    </lineage>
</organism>
<dbReference type="InterPro" id="IPR036864">
    <property type="entry name" value="Zn2-C6_fun-type_DNA-bd_sf"/>
</dbReference>
<feature type="region of interest" description="Disordered" evidence="2">
    <location>
        <begin position="85"/>
        <end position="110"/>
    </location>
</feature>
<dbReference type="PANTHER" id="PTHR37534:SF9">
    <property type="entry name" value="ZN(II)2CYS6 TRANSCRIPTION FACTOR (EUROFUNG)"/>
    <property type="match status" value="1"/>
</dbReference>
<name>A0A6G1ILA7_9PLEO</name>
<evidence type="ECO:0000313" key="5">
    <source>
        <dbReference type="Proteomes" id="UP000799291"/>
    </source>
</evidence>
<gene>
    <name evidence="4" type="ORF">K458DRAFT_394524</name>
</gene>
<dbReference type="SUPFAM" id="SSF57701">
    <property type="entry name" value="Zn2/Cys6 DNA-binding domain"/>
    <property type="match status" value="1"/>
</dbReference>
<evidence type="ECO:0000256" key="2">
    <source>
        <dbReference type="SAM" id="MobiDB-lite"/>
    </source>
</evidence>
<evidence type="ECO:0000313" key="4">
    <source>
        <dbReference type="EMBL" id="KAF2678878.1"/>
    </source>
</evidence>
<dbReference type="PANTHER" id="PTHR37534">
    <property type="entry name" value="TRANSCRIPTIONAL ACTIVATOR PROTEIN UGA3"/>
    <property type="match status" value="1"/>
</dbReference>
<dbReference type="Pfam" id="PF00172">
    <property type="entry name" value="Zn_clus"/>
    <property type="match status" value="1"/>
</dbReference>
<dbReference type="AlphaFoldDB" id="A0A6G1ILA7"/>
<dbReference type="InterPro" id="IPR001138">
    <property type="entry name" value="Zn2Cys6_DnaBD"/>
</dbReference>
<dbReference type="Gene3D" id="4.10.240.10">
    <property type="entry name" value="Zn(2)-C6 fungal-type DNA-binding domain"/>
    <property type="match status" value="1"/>
</dbReference>
<dbReference type="GO" id="GO:0000981">
    <property type="term" value="F:DNA-binding transcription factor activity, RNA polymerase II-specific"/>
    <property type="evidence" value="ECO:0007669"/>
    <property type="project" value="InterPro"/>
</dbReference>
<reference evidence="4" key="1">
    <citation type="journal article" date="2020" name="Stud. Mycol.">
        <title>101 Dothideomycetes genomes: a test case for predicting lifestyles and emergence of pathogens.</title>
        <authorList>
            <person name="Haridas S."/>
            <person name="Albert R."/>
            <person name="Binder M."/>
            <person name="Bloem J."/>
            <person name="Labutti K."/>
            <person name="Salamov A."/>
            <person name="Andreopoulos B."/>
            <person name="Baker S."/>
            <person name="Barry K."/>
            <person name="Bills G."/>
            <person name="Bluhm B."/>
            <person name="Cannon C."/>
            <person name="Castanera R."/>
            <person name="Culley D."/>
            <person name="Daum C."/>
            <person name="Ezra D."/>
            <person name="Gonzalez J."/>
            <person name="Henrissat B."/>
            <person name="Kuo A."/>
            <person name="Liang C."/>
            <person name="Lipzen A."/>
            <person name="Lutzoni F."/>
            <person name="Magnuson J."/>
            <person name="Mondo S."/>
            <person name="Nolan M."/>
            <person name="Ohm R."/>
            <person name="Pangilinan J."/>
            <person name="Park H.-J."/>
            <person name="Ramirez L."/>
            <person name="Alfaro M."/>
            <person name="Sun H."/>
            <person name="Tritt A."/>
            <person name="Yoshinaga Y."/>
            <person name="Zwiers L.-H."/>
            <person name="Turgeon B."/>
            <person name="Goodwin S."/>
            <person name="Spatafora J."/>
            <person name="Crous P."/>
            <person name="Grigoriev I."/>
        </authorList>
    </citation>
    <scope>NUCLEOTIDE SEQUENCE</scope>
    <source>
        <strain evidence="4">CBS 122367</strain>
    </source>
</reference>
<dbReference type="GO" id="GO:0000976">
    <property type="term" value="F:transcription cis-regulatory region binding"/>
    <property type="evidence" value="ECO:0007669"/>
    <property type="project" value="TreeGrafter"/>
</dbReference>
<sequence length="600" mass="67202">MESTEKARGAEAPVAARPKRSRTGCLTCRTRRRKCDEGKPKCQNCISKGFGCQYAEPFQILGKNNVTPEVQSSVKYTTLQFVSDKCNDKDPDPANDTRNDDAQMEKTPNSALEPTIQRTLFSSEDEHQIGFASDIASPSAERYEFALHGLLALGSGSAGALDPQLEFASPILPRKTTTTATRGGNEWQDAQRDQAILETQSQRQSRGSQGWSLADAAIVAEDQQLSDERVLDLLKDYRYGIAPWMDICDMNQTFGCELLQLSGDSRLIRSGLLALAETSLNARSISQGCNVAMLAHLQQCRDLNQDPIQQLLSNVVDVIRTAMSDLSGFWEQEDTTRFGLRILEELLPKINNSSITASAFWLMDLQLTSSSELSVALTNAFPLKIPLPATMAAVWEYSAAQNAEEVFRCAHEAVALCVDATIFSRGDEDRWLQQRYGSSRIELWKTLVLGFEQWYKLRPHHFQPVIELYTRDGRQSEDEFPTIIFSSGASTLANQLYHTGMVLLLQHKPRFVDHTYSNSSSMSLLWHAHRVCGIAVDNDRWDCWDPSLIASLLVVARIATHQSQHNVILETLEKAQRMTGLNIAHHMGQLRTEWKQAEGW</sequence>
<dbReference type="OrthoDB" id="4475584at2759"/>
<proteinExistence type="predicted"/>
<protein>
    <recommendedName>
        <fullName evidence="3">Zn(2)-C6 fungal-type domain-containing protein</fullName>
    </recommendedName>
</protein>
<feature type="compositionally biased region" description="Basic and acidic residues" evidence="2">
    <location>
        <begin position="85"/>
        <end position="104"/>
    </location>
</feature>
<keyword evidence="5" id="KW-1185">Reference proteome</keyword>
<feature type="domain" description="Zn(2)-C6 fungal-type" evidence="3">
    <location>
        <begin position="24"/>
        <end position="54"/>
    </location>
</feature>
<evidence type="ECO:0000259" key="3">
    <source>
        <dbReference type="PROSITE" id="PS50048"/>
    </source>
</evidence>
<dbReference type="GO" id="GO:0045944">
    <property type="term" value="P:positive regulation of transcription by RNA polymerase II"/>
    <property type="evidence" value="ECO:0007669"/>
    <property type="project" value="TreeGrafter"/>
</dbReference>
<accession>A0A6G1ILA7</accession>
<dbReference type="GO" id="GO:0008270">
    <property type="term" value="F:zinc ion binding"/>
    <property type="evidence" value="ECO:0007669"/>
    <property type="project" value="InterPro"/>
</dbReference>